<name>A0A1L4FSD1_9BACT</name>
<organism evidence="3 4">
    <name type="scientific">Mycoplasmopsis pullorum</name>
    <dbReference type="NCBI Taxonomy" id="48003"/>
    <lineage>
        <taxon>Bacteria</taxon>
        <taxon>Bacillati</taxon>
        <taxon>Mycoplasmatota</taxon>
        <taxon>Mycoplasmoidales</taxon>
        <taxon>Metamycoplasmataceae</taxon>
        <taxon>Mycoplasmopsis</taxon>
    </lineage>
</organism>
<dbReference type="STRING" id="48003.BLA55_02415"/>
<dbReference type="RefSeq" id="WP_073372502.1">
    <property type="nucleotide sequence ID" value="NZ_CP017813.1"/>
</dbReference>
<keyword evidence="1" id="KW-0175">Coiled coil</keyword>
<dbReference type="KEGG" id="mpul:BLA55_02415"/>
<keyword evidence="4" id="KW-1185">Reference proteome</keyword>
<reference evidence="4" key="1">
    <citation type="submission" date="2016-10" db="EMBL/GenBank/DDBJ databases">
        <authorList>
            <person name="Beylefeld A."/>
            <person name="Abolnik C."/>
        </authorList>
    </citation>
    <scope>NUCLEOTIDE SEQUENCE [LARGE SCALE GENOMIC DNA]</scope>
    <source>
        <strain evidence="4">B359_6</strain>
    </source>
</reference>
<accession>A0A1L4FSD1</accession>
<dbReference type="Proteomes" id="UP000184322">
    <property type="component" value="Chromosome"/>
</dbReference>
<gene>
    <name evidence="3" type="ORF">BLA55_02415</name>
</gene>
<proteinExistence type="predicted"/>
<evidence type="ECO:0000256" key="1">
    <source>
        <dbReference type="SAM" id="Coils"/>
    </source>
</evidence>
<dbReference type="EMBL" id="CP017813">
    <property type="protein sequence ID" value="APJ38499.1"/>
    <property type="molecule type" value="Genomic_DNA"/>
</dbReference>
<feature type="region of interest" description="Disordered" evidence="2">
    <location>
        <begin position="1"/>
        <end position="23"/>
    </location>
</feature>
<evidence type="ECO:0000313" key="4">
    <source>
        <dbReference type="Proteomes" id="UP000184322"/>
    </source>
</evidence>
<feature type="coiled-coil region" evidence="1">
    <location>
        <begin position="51"/>
        <end position="81"/>
    </location>
</feature>
<evidence type="ECO:0000313" key="3">
    <source>
        <dbReference type="EMBL" id="APJ38499.1"/>
    </source>
</evidence>
<dbReference type="AlphaFoldDB" id="A0A1L4FSD1"/>
<sequence length="87" mass="10314">MNKKGLKINFNSKDAQTHNQPAQSVSMTLKTSLDNLIEHVVTLSSIYDEQIYELRNKTRELKREVNQLKKEMKEIKQWQTQKKESHN</sequence>
<feature type="compositionally biased region" description="Polar residues" evidence="2">
    <location>
        <begin position="9"/>
        <end position="23"/>
    </location>
</feature>
<protein>
    <submittedName>
        <fullName evidence="3">Uncharacterized protein</fullName>
    </submittedName>
</protein>
<evidence type="ECO:0000256" key="2">
    <source>
        <dbReference type="SAM" id="MobiDB-lite"/>
    </source>
</evidence>